<keyword evidence="3" id="KW-0812">Transmembrane</keyword>
<evidence type="ECO:0000313" key="5">
    <source>
        <dbReference type="Proteomes" id="UP000033900"/>
    </source>
</evidence>
<dbReference type="OrthoDB" id="7390033at2"/>
<dbReference type="STRING" id="273678.RS84_01915"/>
<dbReference type="GO" id="GO:0016780">
    <property type="term" value="F:phosphotransferase activity, for other substituted phosphate groups"/>
    <property type="evidence" value="ECO:0007669"/>
    <property type="project" value="InterPro"/>
</dbReference>
<proteinExistence type="inferred from homology"/>
<dbReference type="AlphaFoldDB" id="A0A0M2HQC5"/>
<dbReference type="InterPro" id="IPR000462">
    <property type="entry name" value="CDP-OH_P_trans"/>
</dbReference>
<dbReference type="PATRIC" id="fig|273678.4.peg.1918"/>
<dbReference type="RefSeq" id="WP_045257565.1">
    <property type="nucleotide sequence ID" value="NZ_CP158847.1"/>
</dbReference>
<dbReference type="GO" id="GO:0016020">
    <property type="term" value="C:membrane"/>
    <property type="evidence" value="ECO:0007669"/>
    <property type="project" value="InterPro"/>
</dbReference>
<dbReference type="InterPro" id="IPR043130">
    <property type="entry name" value="CDP-OH_PTrfase_TM_dom"/>
</dbReference>
<evidence type="ECO:0000313" key="4">
    <source>
        <dbReference type="EMBL" id="KJL47130.1"/>
    </source>
</evidence>
<feature type="transmembrane region" description="Helical" evidence="3">
    <location>
        <begin position="73"/>
        <end position="89"/>
    </location>
</feature>
<comment type="caution">
    <text evidence="4">The sequence shown here is derived from an EMBL/GenBank/DDBJ whole genome shotgun (WGS) entry which is preliminary data.</text>
</comment>
<gene>
    <name evidence="4" type="ORF">RS84_01915</name>
</gene>
<evidence type="ECO:0000256" key="2">
    <source>
        <dbReference type="RuleBase" id="RU003750"/>
    </source>
</evidence>
<keyword evidence="3" id="KW-1133">Transmembrane helix</keyword>
<dbReference type="InterPro" id="IPR048254">
    <property type="entry name" value="CDP_ALCOHOL_P_TRANSF_CS"/>
</dbReference>
<reference evidence="4 5" key="1">
    <citation type="submission" date="2015-02" db="EMBL/GenBank/DDBJ databases">
        <title>Draft genome sequences of ten Microbacterium spp. with emphasis on heavy metal contaminated environments.</title>
        <authorList>
            <person name="Corretto E."/>
        </authorList>
    </citation>
    <scope>NUCLEOTIDE SEQUENCE [LARGE SCALE GENOMIC DNA]</scope>
    <source>
        <strain evidence="4 5">SA35</strain>
    </source>
</reference>
<dbReference type="PROSITE" id="PS00379">
    <property type="entry name" value="CDP_ALCOHOL_P_TRANSF"/>
    <property type="match status" value="1"/>
</dbReference>
<comment type="similarity">
    <text evidence="2">Belongs to the CDP-alcohol phosphatidyltransferase class-I family.</text>
</comment>
<dbReference type="Gene3D" id="1.20.120.1760">
    <property type="match status" value="1"/>
</dbReference>
<organism evidence="4 5">
    <name type="scientific">Microbacterium hydrocarbonoxydans</name>
    <dbReference type="NCBI Taxonomy" id="273678"/>
    <lineage>
        <taxon>Bacteria</taxon>
        <taxon>Bacillati</taxon>
        <taxon>Actinomycetota</taxon>
        <taxon>Actinomycetes</taxon>
        <taxon>Micrococcales</taxon>
        <taxon>Microbacteriaceae</taxon>
        <taxon>Microbacterium</taxon>
    </lineage>
</organism>
<name>A0A0M2HQC5_9MICO</name>
<feature type="transmembrane region" description="Helical" evidence="3">
    <location>
        <begin position="126"/>
        <end position="155"/>
    </location>
</feature>
<evidence type="ECO:0000256" key="1">
    <source>
        <dbReference type="ARBA" id="ARBA00022679"/>
    </source>
</evidence>
<dbReference type="Proteomes" id="UP000033900">
    <property type="component" value="Unassembled WGS sequence"/>
</dbReference>
<accession>A0A0M2HQC5</accession>
<feature type="transmembrane region" description="Helical" evidence="3">
    <location>
        <begin position="193"/>
        <end position="218"/>
    </location>
</feature>
<keyword evidence="1 2" id="KW-0808">Transferase</keyword>
<sequence length="234" mass="24484">MSRVSYADARRALASAQKAGAGVPAYLRWVNRPLGGRVAVLAAALGGTPNGVTAISAASGAVGIVVLAAIPQWWSGPVAAILLLIGYVFDSADGQLARIQGRSGPAGEWLDHVVDGIRAPLVHIAVAVHLLLTGAASWLVLVAALSAVVASAWFLSQLLAEKLLPKAPRSTDDSRSGILESILKQPQDPSTAYFILAIIGLPTAFAILYAGMFVWHLLFFAGSLRRKYVQLASL</sequence>
<dbReference type="EMBL" id="JYJB01000009">
    <property type="protein sequence ID" value="KJL47130.1"/>
    <property type="molecule type" value="Genomic_DNA"/>
</dbReference>
<keyword evidence="3" id="KW-0472">Membrane</keyword>
<dbReference type="Pfam" id="PF01066">
    <property type="entry name" value="CDP-OH_P_transf"/>
    <property type="match status" value="1"/>
</dbReference>
<protein>
    <submittedName>
        <fullName evidence="4">CDP-alcohol phosphatidyltransferase</fullName>
    </submittedName>
</protein>
<feature type="transmembrane region" description="Helical" evidence="3">
    <location>
        <begin position="38"/>
        <end position="67"/>
    </location>
</feature>
<keyword evidence="5" id="KW-1185">Reference proteome</keyword>
<evidence type="ECO:0000256" key="3">
    <source>
        <dbReference type="SAM" id="Phobius"/>
    </source>
</evidence>
<dbReference type="GO" id="GO:0008654">
    <property type="term" value="P:phospholipid biosynthetic process"/>
    <property type="evidence" value="ECO:0007669"/>
    <property type="project" value="InterPro"/>
</dbReference>